<organism evidence="1 2">
    <name type="scientific">Nitrosotalea sinensis</name>
    <dbReference type="NCBI Taxonomy" id="1499975"/>
    <lineage>
        <taxon>Archaea</taxon>
        <taxon>Nitrososphaerota</taxon>
        <taxon>Nitrososphaeria</taxon>
        <taxon>Nitrosotaleales</taxon>
        <taxon>Nitrosotaleaceae</taxon>
        <taxon>Nitrosotalea</taxon>
    </lineage>
</organism>
<dbReference type="EMBL" id="FRFC01000003">
    <property type="protein sequence ID" value="SHO46054.1"/>
    <property type="molecule type" value="Genomic_DNA"/>
</dbReference>
<dbReference type="RefSeq" id="WP_133124083.1">
    <property type="nucleotide sequence ID" value="NZ_FRFC01000003.1"/>
</dbReference>
<accession>A0A2H1EH49</accession>
<evidence type="ECO:0000313" key="2">
    <source>
        <dbReference type="Proteomes" id="UP000232412"/>
    </source>
</evidence>
<dbReference type="Proteomes" id="UP000232412">
    <property type="component" value="Unassembled WGS sequence"/>
</dbReference>
<dbReference type="OrthoDB" id="374927at2157"/>
<evidence type="ECO:0000313" key="1">
    <source>
        <dbReference type="EMBL" id="SHO46054.1"/>
    </source>
</evidence>
<name>A0A2H1EH49_9ARCH</name>
<dbReference type="AlphaFoldDB" id="A0A2H1EH49"/>
<reference evidence="2" key="1">
    <citation type="submission" date="2016-12" db="EMBL/GenBank/DDBJ databases">
        <authorList>
            <person name="Herbold C."/>
        </authorList>
    </citation>
    <scope>NUCLEOTIDE SEQUENCE [LARGE SCALE GENOMIC DNA]</scope>
</reference>
<keyword evidence="2" id="KW-1185">Reference proteome</keyword>
<sequence length="89" mass="10716">MFRCFSSDCRARIMRGTKCLKCGLDNSREAGRIGLEILDERGIEELDDFMLIHFPDENKRKKLRHMMLQINYQENREKKYDASNKHKRH</sequence>
<proteinExistence type="predicted"/>
<gene>
    <name evidence="1" type="ORF">NSIN_20873</name>
</gene>
<protein>
    <submittedName>
        <fullName evidence="1">Uncharacterized protein</fullName>
    </submittedName>
</protein>